<gene>
    <name evidence="10" type="ORF">GZH52_02035</name>
</gene>
<dbReference type="PROSITE" id="PS50928">
    <property type="entry name" value="ABC_TM1"/>
    <property type="match status" value="1"/>
</dbReference>
<feature type="transmembrane region" description="Helical" evidence="8">
    <location>
        <begin position="12"/>
        <end position="36"/>
    </location>
</feature>
<evidence type="ECO:0000313" key="11">
    <source>
        <dbReference type="Proteomes" id="UP000482578"/>
    </source>
</evidence>
<dbReference type="RefSeq" id="WP_163314857.1">
    <property type="nucleotide sequence ID" value="NZ_JAAGAA010000002.1"/>
</dbReference>
<dbReference type="PANTHER" id="PTHR43357:SF4">
    <property type="entry name" value="INNER MEMBRANE ABC TRANSPORTER PERMEASE PROTEIN YDCV"/>
    <property type="match status" value="1"/>
</dbReference>
<dbReference type="EMBL" id="JAAGAA010000002">
    <property type="protein sequence ID" value="NDV11577.1"/>
    <property type="molecule type" value="Genomic_DNA"/>
</dbReference>
<evidence type="ECO:0000256" key="6">
    <source>
        <dbReference type="ARBA" id="ARBA00022989"/>
    </source>
</evidence>
<dbReference type="GO" id="GO:0055085">
    <property type="term" value="P:transmembrane transport"/>
    <property type="evidence" value="ECO:0007669"/>
    <property type="project" value="InterPro"/>
</dbReference>
<keyword evidence="4" id="KW-0997">Cell inner membrane</keyword>
<comment type="subcellular location">
    <subcellularLocation>
        <location evidence="1">Cell inner membrane</location>
        <topology evidence="1">Multi-pass membrane protein</topology>
    </subcellularLocation>
    <subcellularLocation>
        <location evidence="8">Cell membrane</location>
        <topology evidence="8">Multi-pass membrane protein</topology>
    </subcellularLocation>
</comment>
<reference evidence="10 11" key="1">
    <citation type="submission" date="2020-02" db="EMBL/GenBank/DDBJ databases">
        <authorList>
            <person name="Yang Z."/>
        </authorList>
    </citation>
    <scope>NUCLEOTIDE SEQUENCE [LARGE SCALE GENOMIC DNA]</scope>
    <source>
        <strain evidence="10 11">HX-7-9</strain>
    </source>
</reference>
<feature type="domain" description="ABC transmembrane type-1" evidence="9">
    <location>
        <begin position="71"/>
        <end position="259"/>
    </location>
</feature>
<evidence type="ECO:0000256" key="4">
    <source>
        <dbReference type="ARBA" id="ARBA00022519"/>
    </source>
</evidence>
<evidence type="ECO:0000256" key="1">
    <source>
        <dbReference type="ARBA" id="ARBA00004429"/>
    </source>
</evidence>
<evidence type="ECO:0000256" key="5">
    <source>
        <dbReference type="ARBA" id="ARBA00022692"/>
    </source>
</evidence>
<dbReference type="Proteomes" id="UP000482578">
    <property type="component" value="Unassembled WGS sequence"/>
</dbReference>
<feature type="transmembrane region" description="Helical" evidence="8">
    <location>
        <begin position="187"/>
        <end position="217"/>
    </location>
</feature>
<dbReference type="SUPFAM" id="SSF161098">
    <property type="entry name" value="MetI-like"/>
    <property type="match status" value="1"/>
</dbReference>
<protein>
    <submittedName>
        <fullName evidence="10">ABC transporter permease</fullName>
    </submittedName>
</protein>
<feature type="transmembrane region" description="Helical" evidence="8">
    <location>
        <begin position="142"/>
        <end position="166"/>
    </location>
</feature>
<keyword evidence="2 8" id="KW-0813">Transport</keyword>
<dbReference type="Pfam" id="PF00528">
    <property type="entry name" value="BPD_transp_1"/>
    <property type="match status" value="1"/>
</dbReference>
<proteinExistence type="inferred from homology"/>
<sequence>MLPAYASLPEKAWFWLFRIFNVLVLLFLVSPLFAIVPLSFSADSFLVYPIRAFSLRWYEAFLTDGEWTRALMNSFIVAPAATLIATVLGTLASVGLASREFPAKSLLMGILVSPMVVPVVIVGVGAYLFFAPLGLTGSYLGLVLVHAALGVPFVVITVSATLAGFNTNLIRASASMGAGPLTTFMKVVMPLVAPGIISGALFAFATSFDEVVVTLFLAAPEQMTLPRQMFGGIKENISPAIAAAATILILFSVALLLTLEWLRGRAERMRTRKA</sequence>
<dbReference type="Gene3D" id="1.10.3720.10">
    <property type="entry name" value="MetI-like"/>
    <property type="match status" value="1"/>
</dbReference>
<dbReference type="AlphaFoldDB" id="A0A6B2KP57"/>
<keyword evidence="11" id="KW-1185">Reference proteome</keyword>
<dbReference type="InterPro" id="IPR000515">
    <property type="entry name" value="MetI-like"/>
</dbReference>
<name>A0A6B2KP57_9NEIS</name>
<comment type="caution">
    <text evidence="10">The sequence shown here is derived from an EMBL/GenBank/DDBJ whole genome shotgun (WGS) entry which is preliminary data.</text>
</comment>
<dbReference type="GO" id="GO:0005886">
    <property type="term" value="C:plasma membrane"/>
    <property type="evidence" value="ECO:0007669"/>
    <property type="project" value="UniProtKB-SubCell"/>
</dbReference>
<feature type="transmembrane region" description="Helical" evidence="8">
    <location>
        <begin position="71"/>
        <end position="94"/>
    </location>
</feature>
<accession>A0A6B2KP57</accession>
<evidence type="ECO:0000256" key="3">
    <source>
        <dbReference type="ARBA" id="ARBA00022475"/>
    </source>
</evidence>
<keyword evidence="7 8" id="KW-0472">Membrane</keyword>
<dbReference type="PANTHER" id="PTHR43357">
    <property type="entry name" value="INNER MEMBRANE ABC TRANSPORTER PERMEASE PROTEIN YDCV"/>
    <property type="match status" value="1"/>
</dbReference>
<organism evidence="10 11">
    <name type="scientific">Crenobacter caeni</name>
    <dbReference type="NCBI Taxonomy" id="2705474"/>
    <lineage>
        <taxon>Bacteria</taxon>
        <taxon>Pseudomonadati</taxon>
        <taxon>Pseudomonadota</taxon>
        <taxon>Betaproteobacteria</taxon>
        <taxon>Neisseriales</taxon>
        <taxon>Neisseriaceae</taxon>
        <taxon>Crenobacter</taxon>
    </lineage>
</organism>
<evidence type="ECO:0000256" key="7">
    <source>
        <dbReference type="ARBA" id="ARBA00023136"/>
    </source>
</evidence>
<keyword evidence="6 8" id="KW-1133">Transmembrane helix</keyword>
<feature type="transmembrane region" description="Helical" evidence="8">
    <location>
        <begin position="237"/>
        <end position="262"/>
    </location>
</feature>
<evidence type="ECO:0000313" key="10">
    <source>
        <dbReference type="EMBL" id="NDV11577.1"/>
    </source>
</evidence>
<evidence type="ECO:0000256" key="2">
    <source>
        <dbReference type="ARBA" id="ARBA00022448"/>
    </source>
</evidence>
<evidence type="ECO:0000259" key="9">
    <source>
        <dbReference type="PROSITE" id="PS50928"/>
    </source>
</evidence>
<dbReference type="CDD" id="cd06261">
    <property type="entry name" value="TM_PBP2"/>
    <property type="match status" value="1"/>
</dbReference>
<feature type="transmembrane region" description="Helical" evidence="8">
    <location>
        <begin position="106"/>
        <end position="130"/>
    </location>
</feature>
<evidence type="ECO:0000256" key="8">
    <source>
        <dbReference type="RuleBase" id="RU363032"/>
    </source>
</evidence>
<keyword evidence="5 8" id="KW-0812">Transmembrane</keyword>
<dbReference type="InterPro" id="IPR035906">
    <property type="entry name" value="MetI-like_sf"/>
</dbReference>
<comment type="similarity">
    <text evidence="8">Belongs to the binding-protein-dependent transport system permease family.</text>
</comment>
<keyword evidence="3" id="KW-1003">Cell membrane</keyword>